<reference evidence="2" key="1">
    <citation type="journal article" date="2019" name="Int. J. Syst. Evol. Microbiol.">
        <title>The Global Catalogue of Microorganisms (GCM) 10K type strain sequencing project: providing services to taxonomists for standard genome sequencing and annotation.</title>
        <authorList>
            <consortium name="The Broad Institute Genomics Platform"/>
            <consortium name="The Broad Institute Genome Sequencing Center for Infectious Disease"/>
            <person name="Wu L."/>
            <person name="Ma J."/>
        </authorList>
    </citation>
    <scope>NUCLEOTIDE SEQUENCE [LARGE SCALE GENOMIC DNA]</scope>
    <source>
        <strain evidence="2">JCM 14560</strain>
    </source>
</reference>
<evidence type="ECO:0000313" key="1">
    <source>
        <dbReference type="EMBL" id="GAA2152649.1"/>
    </source>
</evidence>
<proteinExistence type="predicted"/>
<name>A0ABP5LRS0_9ACTN</name>
<organism evidence="1 2">
    <name type="scientific">Kitasatospora kazusensis</name>
    <dbReference type="NCBI Taxonomy" id="407974"/>
    <lineage>
        <taxon>Bacteria</taxon>
        <taxon>Bacillati</taxon>
        <taxon>Actinomycetota</taxon>
        <taxon>Actinomycetes</taxon>
        <taxon>Kitasatosporales</taxon>
        <taxon>Streptomycetaceae</taxon>
        <taxon>Kitasatospora</taxon>
    </lineage>
</organism>
<evidence type="ECO:0000313" key="2">
    <source>
        <dbReference type="Proteomes" id="UP001422759"/>
    </source>
</evidence>
<sequence length="58" mass="6472">MQAVDAKTKRSADSGRVHRDIIRGQEVTDVLCAVEWGKLTNEKRADLDEYAGGCRKSH</sequence>
<gene>
    <name evidence="1" type="ORF">GCM10009760_49540</name>
</gene>
<dbReference type="Proteomes" id="UP001422759">
    <property type="component" value="Unassembled WGS sequence"/>
</dbReference>
<dbReference type="RefSeq" id="WP_344468156.1">
    <property type="nucleotide sequence ID" value="NZ_BAAANT010000035.1"/>
</dbReference>
<comment type="caution">
    <text evidence="1">The sequence shown here is derived from an EMBL/GenBank/DDBJ whole genome shotgun (WGS) entry which is preliminary data.</text>
</comment>
<accession>A0ABP5LRS0</accession>
<dbReference type="EMBL" id="BAAANT010000035">
    <property type="protein sequence ID" value="GAA2152649.1"/>
    <property type="molecule type" value="Genomic_DNA"/>
</dbReference>
<keyword evidence="2" id="KW-1185">Reference proteome</keyword>
<protein>
    <submittedName>
        <fullName evidence="1">Uncharacterized protein</fullName>
    </submittedName>
</protein>